<evidence type="ECO:0000313" key="3">
    <source>
        <dbReference type="Proteomes" id="UP000242188"/>
    </source>
</evidence>
<dbReference type="STRING" id="6573.A0A210Q4B4"/>
<reference evidence="2 3" key="1">
    <citation type="journal article" date="2017" name="Nat. Ecol. Evol.">
        <title>Scallop genome provides insights into evolution of bilaterian karyotype and development.</title>
        <authorList>
            <person name="Wang S."/>
            <person name="Zhang J."/>
            <person name="Jiao W."/>
            <person name="Li J."/>
            <person name="Xun X."/>
            <person name="Sun Y."/>
            <person name="Guo X."/>
            <person name="Huan P."/>
            <person name="Dong B."/>
            <person name="Zhang L."/>
            <person name="Hu X."/>
            <person name="Sun X."/>
            <person name="Wang J."/>
            <person name="Zhao C."/>
            <person name="Wang Y."/>
            <person name="Wang D."/>
            <person name="Huang X."/>
            <person name="Wang R."/>
            <person name="Lv J."/>
            <person name="Li Y."/>
            <person name="Zhang Z."/>
            <person name="Liu B."/>
            <person name="Lu W."/>
            <person name="Hui Y."/>
            <person name="Liang J."/>
            <person name="Zhou Z."/>
            <person name="Hou R."/>
            <person name="Li X."/>
            <person name="Liu Y."/>
            <person name="Li H."/>
            <person name="Ning X."/>
            <person name="Lin Y."/>
            <person name="Zhao L."/>
            <person name="Xing Q."/>
            <person name="Dou J."/>
            <person name="Li Y."/>
            <person name="Mao J."/>
            <person name="Guo H."/>
            <person name="Dou H."/>
            <person name="Li T."/>
            <person name="Mu C."/>
            <person name="Jiang W."/>
            <person name="Fu Q."/>
            <person name="Fu X."/>
            <person name="Miao Y."/>
            <person name="Liu J."/>
            <person name="Yu Q."/>
            <person name="Li R."/>
            <person name="Liao H."/>
            <person name="Li X."/>
            <person name="Kong Y."/>
            <person name="Jiang Z."/>
            <person name="Chourrout D."/>
            <person name="Li R."/>
            <person name="Bao Z."/>
        </authorList>
    </citation>
    <scope>NUCLEOTIDE SEQUENCE [LARGE SCALE GENOMIC DNA]</scope>
    <source>
        <strain evidence="2 3">PY_sf001</strain>
    </source>
</reference>
<name>A0A210Q4B4_MIZYE</name>
<dbReference type="PROSITE" id="PS50209">
    <property type="entry name" value="CARD"/>
    <property type="match status" value="1"/>
</dbReference>
<protein>
    <submittedName>
        <fullName evidence="2">Caspase-2</fullName>
    </submittedName>
</protein>
<keyword evidence="3" id="KW-1185">Reference proteome</keyword>
<proteinExistence type="predicted"/>
<dbReference type="InterPro" id="IPR011029">
    <property type="entry name" value="DEATH-like_dom_sf"/>
</dbReference>
<dbReference type="Gene3D" id="1.10.533.10">
    <property type="entry name" value="Death Domain, Fas"/>
    <property type="match status" value="1"/>
</dbReference>
<dbReference type="SUPFAM" id="SSF47986">
    <property type="entry name" value="DEATH domain"/>
    <property type="match status" value="1"/>
</dbReference>
<dbReference type="AlphaFoldDB" id="A0A210Q4B4"/>
<dbReference type="InterPro" id="IPR001315">
    <property type="entry name" value="CARD"/>
</dbReference>
<gene>
    <name evidence="2" type="ORF">KP79_PYT11210</name>
</gene>
<dbReference type="PANTHER" id="PTHR15034:SF5">
    <property type="entry name" value="DEATH DOMAIN-CONTAINING PROTEIN CRADD"/>
    <property type="match status" value="1"/>
</dbReference>
<evidence type="ECO:0000259" key="1">
    <source>
        <dbReference type="PROSITE" id="PS50209"/>
    </source>
</evidence>
<dbReference type="EMBL" id="NEDP02005055">
    <property type="protein sequence ID" value="OWF43565.1"/>
    <property type="molecule type" value="Genomic_DNA"/>
</dbReference>
<dbReference type="CDD" id="cd01671">
    <property type="entry name" value="CARD"/>
    <property type="match status" value="1"/>
</dbReference>
<dbReference type="GO" id="GO:0042981">
    <property type="term" value="P:regulation of apoptotic process"/>
    <property type="evidence" value="ECO:0007669"/>
    <property type="project" value="InterPro"/>
</dbReference>
<organism evidence="2 3">
    <name type="scientific">Mizuhopecten yessoensis</name>
    <name type="common">Japanese scallop</name>
    <name type="synonym">Patinopecten yessoensis</name>
    <dbReference type="NCBI Taxonomy" id="6573"/>
    <lineage>
        <taxon>Eukaryota</taxon>
        <taxon>Metazoa</taxon>
        <taxon>Spiralia</taxon>
        <taxon>Lophotrochozoa</taxon>
        <taxon>Mollusca</taxon>
        <taxon>Bivalvia</taxon>
        <taxon>Autobranchia</taxon>
        <taxon>Pteriomorphia</taxon>
        <taxon>Pectinida</taxon>
        <taxon>Pectinoidea</taxon>
        <taxon>Pectinidae</taxon>
        <taxon>Mizuhopecten</taxon>
    </lineage>
</organism>
<dbReference type="InterPro" id="IPR037939">
    <property type="entry name" value="CRADD"/>
</dbReference>
<dbReference type="GO" id="GO:0070513">
    <property type="term" value="F:death domain binding"/>
    <property type="evidence" value="ECO:0007669"/>
    <property type="project" value="InterPro"/>
</dbReference>
<dbReference type="SMART" id="SM00114">
    <property type="entry name" value="CARD"/>
    <property type="match status" value="1"/>
</dbReference>
<accession>A0A210Q4B4</accession>
<evidence type="ECO:0000313" key="2">
    <source>
        <dbReference type="EMBL" id="OWF43565.1"/>
    </source>
</evidence>
<dbReference type="Proteomes" id="UP000242188">
    <property type="component" value="Unassembled WGS sequence"/>
</dbReference>
<sequence>MMEKNHKEAIRKNYTFIIENLTPESVVDSLHQEEILTMYMKEDVEVCKTRRDKVVKLLDILVRRGPRAFDSFITALHDTEQKFVAEKLLETVQIGQNKQLLNGMEI</sequence>
<dbReference type="PANTHER" id="PTHR15034">
    <property type="entry name" value="DEATH DOMAIN-CONTAINING PROTEIN CRADD"/>
    <property type="match status" value="1"/>
</dbReference>
<dbReference type="Pfam" id="PF00619">
    <property type="entry name" value="CARD"/>
    <property type="match status" value="1"/>
</dbReference>
<feature type="domain" description="CARD" evidence="1">
    <location>
        <begin position="2"/>
        <end position="91"/>
    </location>
</feature>
<dbReference type="GO" id="GO:0002020">
    <property type="term" value="F:protease binding"/>
    <property type="evidence" value="ECO:0007669"/>
    <property type="project" value="InterPro"/>
</dbReference>
<comment type="caution">
    <text evidence="2">The sequence shown here is derived from an EMBL/GenBank/DDBJ whole genome shotgun (WGS) entry which is preliminary data.</text>
</comment>